<feature type="compositionally biased region" description="Basic and acidic residues" evidence="1">
    <location>
        <begin position="67"/>
        <end position="87"/>
    </location>
</feature>
<reference evidence="2" key="1">
    <citation type="submission" date="2022-07" db="EMBL/GenBank/DDBJ databases">
        <title>Chromosome-level genome of Muraenolepis orangiensis.</title>
        <authorList>
            <person name="Kim J."/>
        </authorList>
    </citation>
    <scope>NUCLEOTIDE SEQUENCE</scope>
    <source>
        <strain evidence="2">KU_S4_2022</strain>
        <tissue evidence="2">Muscle</tissue>
    </source>
</reference>
<evidence type="ECO:0000313" key="3">
    <source>
        <dbReference type="Proteomes" id="UP001148018"/>
    </source>
</evidence>
<name>A0A9Q0EDV3_9TELE</name>
<evidence type="ECO:0000256" key="1">
    <source>
        <dbReference type="SAM" id="MobiDB-lite"/>
    </source>
</evidence>
<sequence length="96" mass="10524">MTPLLMASQHTNYIFIVLHKGPGVPVAGRPVRVAVISHQLVFWNASRPTERESRPLKTACSSHTHKSPRDAELRGALGEPREDDPGPRESPVPAGR</sequence>
<dbReference type="Proteomes" id="UP001148018">
    <property type="component" value="Unassembled WGS sequence"/>
</dbReference>
<keyword evidence="3" id="KW-1185">Reference proteome</keyword>
<protein>
    <submittedName>
        <fullName evidence="2">Uncharacterized protein</fullName>
    </submittedName>
</protein>
<comment type="caution">
    <text evidence="2">The sequence shown here is derived from an EMBL/GenBank/DDBJ whole genome shotgun (WGS) entry which is preliminary data.</text>
</comment>
<proteinExistence type="predicted"/>
<evidence type="ECO:0000313" key="2">
    <source>
        <dbReference type="EMBL" id="KAJ3604583.1"/>
    </source>
</evidence>
<dbReference type="EMBL" id="JANIIK010000044">
    <property type="protein sequence ID" value="KAJ3604583.1"/>
    <property type="molecule type" value="Genomic_DNA"/>
</dbReference>
<organism evidence="2 3">
    <name type="scientific">Muraenolepis orangiensis</name>
    <name type="common">Patagonian moray cod</name>
    <dbReference type="NCBI Taxonomy" id="630683"/>
    <lineage>
        <taxon>Eukaryota</taxon>
        <taxon>Metazoa</taxon>
        <taxon>Chordata</taxon>
        <taxon>Craniata</taxon>
        <taxon>Vertebrata</taxon>
        <taxon>Euteleostomi</taxon>
        <taxon>Actinopterygii</taxon>
        <taxon>Neopterygii</taxon>
        <taxon>Teleostei</taxon>
        <taxon>Neoteleostei</taxon>
        <taxon>Acanthomorphata</taxon>
        <taxon>Zeiogadaria</taxon>
        <taxon>Gadariae</taxon>
        <taxon>Gadiformes</taxon>
        <taxon>Muraenolepidoidei</taxon>
        <taxon>Muraenolepididae</taxon>
        <taxon>Muraenolepis</taxon>
    </lineage>
</organism>
<feature type="region of interest" description="Disordered" evidence="1">
    <location>
        <begin position="46"/>
        <end position="96"/>
    </location>
</feature>
<gene>
    <name evidence="2" type="ORF">NHX12_029323</name>
</gene>
<dbReference type="AlphaFoldDB" id="A0A9Q0EDV3"/>
<accession>A0A9Q0EDV3</accession>